<gene>
    <name evidence="2" type="ORF">DEF24_20695</name>
</gene>
<evidence type="ECO:0000259" key="1">
    <source>
        <dbReference type="PROSITE" id="PS51787"/>
    </source>
</evidence>
<accession>A0A368T0Y9</accession>
<organism evidence="2 3">
    <name type="scientific">Marinitenerispora sediminis</name>
    <dbReference type="NCBI Taxonomy" id="1931232"/>
    <lineage>
        <taxon>Bacteria</taxon>
        <taxon>Bacillati</taxon>
        <taxon>Actinomycetota</taxon>
        <taxon>Actinomycetes</taxon>
        <taxon>Streptosporangiales</taxon>
        <taxon>Nocardiopsidaceae</taxon>
        <taxon>Marinitenerispora</taxon>
    </lineage>
</organism>
<dbReference type="Gene3D" id="2.30.130.40">
    <property type="entry name" value="LON domain-like"/>
    <property type="match status" value="1"/>
</dbReference>
<dbReference type="PANTHER" id="PTHR46732">
    <property type="entry name" value="ATP-DEPENDENT PROTEASE LA (LON) DOMAIN PROTEIN"/>
    <property type="match status" value="1"/>
</dbReference>
<dbReference type="InterPro" id="IPR003111">
    <property type="entry name" value="Lon_prtase_N"/>
</dbReference>
<dbReference type="OrthoDB" id="25394at2"/>
<keyword evidence="3" id="KW-1185">Reference proteome</keyword>
<dbReference type="Pfam" id="PF02190">
    <property type="entry name" value="LON_substr_bdg"/>
    <property type="match status" value="1"/>
</dbReference>
<dbReference type="PANTHER" id="PTHR46732:SF8">
    <property type="entry name" value="ATP-DEPENDENT PROTEASE LA (LON) DOMAIN PROTEIN"/>
    <property type="match status" value="1"/>
</dbReference>
<dbReference type="InterPro" id="IPR046336">
    <property type="entry name" value="Lon_prtase_N_sf"/>
</dbReference>
<evidence type="ECO:0000313" key="2">
    <source>
        <dbReference type="EMBL" id="RCV53424.1"/>
    </source>
</evidence>
<reference evidence="2 3" key="1">
    <citation type="submission" date="2018-04" db="EMBL/GenBank/DDBJ databases">
        <title>Novel actinobacteria from marine sediment.</title>
        <authorList>
            <person name="Ng Z.Y."/>
            <person name="Tan G.Y.A."/>
        </authorList>
    </citation>
    <scope>NUCLEOTIDE SEQUENCE [LARGE SCALE GENOMIC DNA]</scope>
    <source>
        <strain evidence="2 3">TPS81</strain>
    </source>
</reference>
<dbReference type="AlphaFoldDB" id="A0A368T0Y9"/>
<proteinExistence type="predicted"/>
<dbReference type="InterPro" id="IPR015947">
    <property type="entry name" value="PUA-like_sf"/>
</dbReference>
<dbReference type="EMBL" id="QEIN01000193">
    <property type="protein sequence ID" value="RCV53424.1"/>
    <property type="molecule type" value="Genomic_DNA"/>
</dbReference>
<feature type="domain" description="Lon N-terminal" evidence="1">
    <location>
        <begin position="1"/>
        <end position="203"/>
    </location>
</feature>
<evidence type="ECO:0000313" key="3">
    <source>
        <dbReference type="Proteomes" id="UP000253318"/>
    </source>
</evidence>
<sequence length="225" mass="25049">MPHRLPLFPLGSVLFPGLSMPMRVFEDRYRHLMSDLLALPADEPRRFGVVGIELGHEVGASSTQQLSDVGCVAEVRTVRRHEDGRYDLLVEGTERFRVDAFVDPDSDHPYLRASATALPEEPGPDAERHAERVGRLFARYCQRLTGIGMPAEPPADFPSEPVALSYAVAAAVIVDQFDKQRLLEAEHAAARLRLAAELLRRENRVLTALPLLPGGPFLRREINLN</sequence>
<dbReference type="Proteomes" id="UP000253318">
    <property type="component" value="Unassembled WGS sequence"/>
</dbReference>
<dbReference type="SMART" id="SM00464">
    <property type="entry name" value="LON"/>
    <property type="match status" value="1"/>
</dbReference>
<dbReference type="RefSeq" id="WP_114398522.1">
    <property type="nucleotide sequence ID" value="NZ_QEIM01000077.1"/>
</dbReference>
<comment type="caution">
    <text evidence="2">The sequence shown here is derived from an EMBL/GenBank/DDBJ whole genome shotgun (WGS) entry which is preliminary data.</text>
</comment>
<dbReference type="SUPFAM" id="SSF88697">
    <property type="entry name" value="PUA domain-like"/>
    <property type="match status" value="1"/>
</dbReference>
<dbReference type="Gene3D" id="1.20.58.1480">
    <property type="match status" value="1"/>
</dbReference>
<dbReference type="PROSITE" id="PS51787">
    <property type="entry name" value="LON_N"/>
    <property type="match status" value="1"/>
</dbReference>
<name>A0A368T0Y9_9ACTN</name>
<protein>
    <submittedName>
        <fullName evidence="2">Peptidase S16</fullName>
    </submittedName>
</protein>